<evidence type="ECO:0000313" key="4">
    <source>
        <dbReference type="Proteomes" id="UP001500730"/>
    </source>
</evidence>
<keyword evidence="4" id="KW-1185">Reference proteome</keyword>
<organism evidence="3 4">
    <name type="scientific">Terrabacter carboxydivorans</name>
    <dbReference type="NCBI Taxonomy" id="619730"/>
    <lineage>
        <taxon>Bacteria</taxon>
        <taxon>Bacillati</taxon>
        <taxon>Actinomycetota</taxon>
        <taxon>Actinomycetes</taxon>
        <taxon>Micrococcales</taxon>
        <taxon>Intrasporangiaceae</taxon>
        <taxon>Terrabacter</taxon>
    </lineage>
</organism>
<gene>
    <name evidence="3" type="ORF">GCM10009858_30060</name>
</gene>
<evidence type="ECO:0000313" key="3">
    <source>
        <dbReference type="EMBL" id="GAA2489953.1"/>
    </source>
</evidence>
<dbReference type="Proteomes" id="UP001500730">
    <property type="component" value="Unassembled WGS sequence"/>
</dbReference>
<feature type="transmembrane region" description="Helical" evidence="2">
    <location>
        <begin position="43"/>
        <end position="60"/>
    </location>
</feature>
<evidence type="ECO:0000256" key="1">
    <source>
        <dbReference type="SAM" id="MobiDB-lite"/>
    </source>
</evidence>
<keyword evidence="2" id="KW-0812">Transmembrane</keyword>
<comment type="caution">
    <text evidence="3">The sequence shown here is derived from an EMBL/GenBank/DDBJ whole genome shotgun (WGS) entry which is preliminary data.</text>
</comment>
<evidence type="ECO:0000256" key="2">
    <source>
        <dbReference type="SAM" id="Phobius"/>
    </source>
</evidence>
<dbReference type="EMBL" id="BAAARE010000012">
    <property type="protein sequence ID" value="GAA2489953.1"/>
    <property type="molecule type" value="Genomic_DNA"/>
</dbReference>
<sequence length="142" mass="13792">MTDSPVPAPTGASTPSGASAPAGASTPGGGAAATGRLARLRPFVVPLVAILAFLLVRALTADDGTHGIRTGQCVAAVGTNDFRTVDCGDASSLGSVTYIEKNVPTDEAAALRLCSAHGAQGAFTSADAAGGAGTVICVADPR</sequence>
<protein>
    <submittedName>
        <fullName evidence="3">Uncharacterized protein</fullName>
    </submittedName>
</protein>
<feature type="region of interest" description="Disordered" evidence="1">
    <location>
        <begin position="1"/>
        <end position="31"/>
    </location>
</feature>
<reference evidence="3 4" key="1">
    <citation type="journal article" date="2019" name="Int. J. Syst. Evol. Microbiol.">
        <title>The Global Catalogue of Microorganisms (GCM) 10K type strain sequencing project: providing services to taxonomists for standard genome sequencing and annotation.</title>
        <authorList>
            <consortium name="The Broad Institute Genomics Platform"/>
            <consortium name="The Broad Institute Genome Sequencing Center for Infectious Disease"/>
            <person name="Wu L."/>
            <person name="Ma J."/>
        </authorList>
    </citation>
    <scope>NUCLEOTIDE SEQUENCE [LARGE SCALE GENOMIC DNA]</scope>
    <source>
        <strain evidence="3 4">JCM 16259</strain>
    </source>
</reference>
<keyword evidence="2" id="KW-1133">Transmembrane helix</keyword>
<accession>A0ABN3LTD4</accession>
<keyword evidence="2" id="KW-0472">Membrane</keyword>
<proteinExistence type="predicted"/>
<name>A0ABN3LTD4_9MICO</name>
<feature type="compositionally biased region" description="Low complexity" evidence="1">
    <location>
        <begin position="9"/>
        <end position="25"/>
    </location>
</feature>
<dbReference type="RefSeq" id="WP_344255815.1">
    <property type="nucleotide sequence ID" value="NZ_BAAARE010000012.1"/>
</dbReference>